<dbReference type="AlphaFoldDB" id="A0A1I6P0Q5"/>
<dbReference type="Gene3D" id="2.60.120.10">
    <property type="entry name" value="Jelly Rolls"/>
    <property type="match status" value="1"/>
</dbReference>
<dbReference type="InterPro" id="IPR051804">
    <property type="entry name" value="Carb_Metab_Reg_Kinase/Isom"/>
</dbReference>
<dbReference type="GO" id="GO:0046872">
    <property type="term" value="F:metal ion binding"/>
    <property type="evidence" value="ECO:0007669"/>
    <property type="project" value="UniProtKB-KW"/>
</dbReference>
<evidence type="ECO:0000256" key="1">
    <source>
        <dbReference type="ARBA" id="ARBA00022723"/>
    </source>
</evidence>
<gene>
    <name evidence="3" type="ORF">HMI01_01880</name>
    <name evidence="4" type="ORF">SAMN05421668_101120</name>
</gene>
<dbReference type="Proteomes" id="UP000321773">
    <property type="component" value="Unassembled WGS sequence"/>
</dbReference>
<keyword evidence="4" id="KW-0413">Isomerase</keyword>
<keyword evidence="2" id="KW-0862">Zinc</keyword>
<evidence type="ECO:0000313" key="3">
    <source>
        <dbReference type="EMBL" id="GEM03200.1"/>
    </source>
</evidence>
<keyword evidence="1" id="KW-0479">Metal-binding</keyword>
<dbReference type="CDD" id="cd07010">
    <property type="entry name" value="cupin_PMI_type_I_N_bac"/>
    <property type="match status" value="1"/>
</dbReference>
<dbReference type="EMBL" id="FPAI01000001">
    <property type="protein sequence ID" value="SFS33757.1"/>
    <property type="molecule type" value="Genomic_DNA"/>
</dbReference>
<dbReference type="PANTHER" id="PTHR42742:SF3">
    <property type="entry name" value="FRUCTOKINASE"/>
    <property type="match status" value="1"/>
</dbReference>
<reference evidence="4 5" key="1">
    <citation type="submission" date="2016-10" db="EMBL/GenBank/DDBJ databases">
        <authorList>
            <person name="de Groot N.N."/>
        </authorList>
    </citation>
    <scope>NUCLEOTIDE SEQUENCE [LARGE SCALE GENOMIC DNA]</scope>
    <source>
        <strain evidence="4 5">DSM 17074</strain>
    </source>
</reference>
<dbReference type="OrthoDB" id="9808275at2"/>
<protein>
    <submittedName>
        <fullName evidence="3 4">Mannose-6-phosphate isomerase</fullName>
    </submittedName>
</protein>
<reference evidence="3 6" key="2">
    <citation type="submission" date="2019-07" db="EMBL/GenBank/DDBJ databases">
        <title>Whole genome shotgun sequence of Halolactibacillus miurensis NBRC 100873.</title>
        <authorList>
            <person name="Hosoyama A."/>
            <person name="Uohara A."/>
            <person name="Ohji S."/>
            <person name="Ichikawa N."/>
        </authorList>
    </citation>
    <scope>NUCLEOTIDE SEQUENCE [LARGE SCALE GENOMIC DNA]</scope>
    <source>
        <strain evidence="3 6">NBRC 100873</strain>
    </source>
</reference>
<dbReference type="SUPFAM" id="SSF51182">
    <property type="entry name" value="RmlC-like cupins"/>
    <property type="match status" value="1"/>
</dbReference>
<accession>A0A1I6P0Q5</accession>
<dbReference type="InterPro" id="IPR011051">
    <property type="entry name" value="RmlC_Cupin_sf"/>
</dbReference>
<keyword evidence="6" id="KW-1185">Reference proteome</keyword>
<proteinExistence type="predicted"/>
<dbReference type="GO" id="GO:0016853">
    <property type="term" value="F:isomerase activity"/>
    <property type="evidence" value="ECO:0007669"/>
    <property type="project" value="UniProtKB-KW"/>
</dbReference>
<dbReference type="PANTHER" id="PTHR42742">
    <property type="entry name" value="TRANSCRIPTIONAL REPRESSOR MPRA"/>
    <property type="match status" value="1"/>
</dbReference>
<sequence>MNYNCRPSVNIKNQITAYINYTAIVQQLKQEITHKRINVITIENYPIVDEQEIKNSLINKLQPDLIIHTDEILIEQMQIDEMIAHNLTDDRIFGVMSHHALSDFINQDKHQAVQEKINAVIASNGLVVVYGVGASLVTISDLLVYADLSRWEIQQRYRSGAFSNWRANNAGEDPNRMLKRGYFFEWRVADKQKKYVLPKSAYVLDTHHKGVPVMIRTDDYLAGLKEVSKQPFSLVPFFDSGVWGGHWMQDTFNLERDKVNLAWSFNGVPEENSLLLNFNGIEFESPGSNLLFFYGEDILGSRVFGKFGEEFPIRFNFLDTVGGQNLSLQVHPKLSYLQDTFGSHYTQDESYYILHADRDDAHVYLGFNKGVEKQELMSALRRAESGDEVFDDKKYIYQHKIKKHDHYLIPAGTIHSSGADCVVLEISSTPNRFTFKLWDWGRVDLDGKPRTVHLYHGEPNLDMRRDEDWVKKELVNQFIVVDEGEGWIEEKTGLHEMEFIETRRHTFNSPVIHDNHNSVNVFNLVEGEEVTVESLDQSFETFVVHYAQTVIIPESVKKYKISPSGRAKGKKCITMKAYIR</sequence>
<dbReference type="EMBL" id="BJWJ01000001">
    <property type="protein sequence ID" value="GEM03200.1"/>
    <property type="molecule type" value="Genomic_DNA"/>
</dbReference>
<organism evidence="4 5">
    <name type="scientific">Halolactibacillus miurensis</name>
    <dbReference type="NCBI Taxonomy" id="306541"/>
    <lineage>
        <taxon>Bacteria</taxon>
        <taxon>Bacillati</taxon>
        <taxon>Bacillota</taxon>
        <taxon>Bacilli</taxon>
        <taxon>Bacillales</taxon>
        <taxon>Bacillaceae</taxon>
        <taxon>Halolactibacillus</taxon>
    </lineage>
</organism>
<dbReference type="InterPro" id="IPR014710">
    <property type="entry name" value="RmlC-like_jellyroll"/>
</dbReference>
<evidence type="ECO:0000313" key="4">
    <source>
        <dbReference type="EMBL" id="SFS33757.1"/>
    </source>
</evidence>
<name>A0A1I6P0Q5_9BACI</name>
<dbReference type="STRING" id="306541.SAMN05421668_101120"/>
<evidence type="ECO:0000256" key="2">
    <source>
        <dbReference type="ARBA" id="ARBA00022833"/>
    </source>
</evidence>
<dbReference type="Proteomes" id="UP000199139">
    <property type="component" value="Unassembled WGS sequence"/>
</dbReference>
<dbReference type="RefSeq" id="WP_089852701.1">
    <property type="nucleotide sequence ID" value="NZ_BJWJ01000001.1"/>
</dbReference>
<evidence type="ECO:0000313" key="6">
    <source>
        <dbReference type="Proteomes" id="UP000321773"/>
    </source>
</evidence>
<evidence type="ECO:0000313" key="5">
    <source>
        <dbReference type="Proteomes" id="UP000199139"/>
    </source>
</evidence>